<accession>A0A6A4TW98</accession>
<keyword evidence="4" id="KW-0904">Protein phosphatase</keyword>
<organism evidence="5 6">
    <name type="scientific">Scophthalmus maximus</name>
    <name type="common">Turbot</name>
    <name type="synonym">Psetta maxima</name>
    <dbReference type="NCBI Taxonomy" id="52904"/>
    <lineage>
        <taxon>Eukaryota</taxon>
        <taxon>Metazoa</taxon>
        <taxon>Chordata</taxon>
        <taxon>Craniata</taxon>
        <taxon>Vertebrata</taxon>
        <taxon>Euteleostomi</taxon>
        <taxon>Actinopterygii</taxon>
        <taxon>Neopterygii</taxon>
        <taxon>Teleostei</taxon>
        <taxon>Neoteleostei</taxon>
        <taxon>Acanthomorphata</taxon>
        <taxon>Carangaria</taxon>
        <taxon>Pleuronectiformes</taxon>
        <taxon>Pleuronectoidei</taxon>
        <taxon>Scophthalmidae</taxon>
        <taxon>Scophthalmus</taxon>
    </lineage>
</organism>
<gene>
    <name evidence="5" type="ORF">F2P81_001057</name>
</gene>
<evidence type="ECO:0000256" key="3">
    <source>
        <dbReference type="ARBA" id="ARBA00022801"/>
    </source>
</evidence>
<dbReference type="PANTHER" id="PTHR45848:SF4">
    <property type="entry name" value="DUAL SPECIFICITY PROTEIN PHOSPHATASE 12"/>
    <property type="match status" value="1"/>
</dbReference>
<dbReference type="EC" id="3.1.3.48" evidence="2"/>
<dbReference type="GO" id="GO:0005634">
    <property type="term" value="C:nucleus"/>
    <property type="evidence" value="ECO:0007669"/>
    <property type="project" value="TreeGrafter"/>
</dbReference>
<protein>
    <recommendedName>
        <fullName evidence="2">protein-tyrosine-phosphatase</fullName>
        <ecNumber evidence="2">3.1.3.48</ecNumber>
    </recommendedName>
</protein>
<evidence type="ECO:0000256" key="1">
    <source>
        <dbReference type="ARBA" id="ARBA00008601"/>
    </source>
</evidence>
<name>A0A6A4TW98_SCOMX</name>
<evidence type="ECO:0000256" key="4">
    <source>
        <dbReference type="ARBA" id="ARBA00022912"/>
    </source>
</evidence>
<dbReference type="GO" id="GO:0004725">
    <property type="term" value="F:protein tyrosine phosphatase activity"/>
    <property type="evidence" value="ECO:0007669"/>
    <property type="project" value="UniProtKB-EC"/>
</dbReference>
<evidence type="ECO:0000256" key="2">
    <source>
        <dbReference type="ARBA" id="ARBA00013064"/>
    </source>
</evidence>
<evidence type="ECO:0000313" key="5">
    <source>
        <dbReference type="EMBL" id="KAF0047424.1"/>
    </source>
</evidence>
<dbReference type="Gene3D" id="3.90.190.10">
    <property type="entry name" value="Protein tyrosine phosphatase superfamily"/>
    <property type="match status" value="1"/>
</dbReference>
<sequence>MLLVDPGLYIGAAADLNDRQALADAAVTHILSVDSVDPSPLPPADDAFRRKWVNVLDEVTSDLLSHMDDCYLFIHEAVGGGGTVIVHWVNSGFEGQLCLYEAMHCEVDTSSPVYKQYRLSKITEKYPEMQQVPRELFAVDPAYSSSSEVSYRCRKCRRTVFRGSSILSHPVGGGASAFGHKKSRNLTVSGTSDAVPPVQDCDSAAPVQHDVWKTGALTLEM</sequence>
<dbReference type="InterPro" id="IPR029021">
    <property type="entry name" value="Prot-tyrosine_phosphatase-like"/>
</dbReference>
<keyword evidence="3" id="KW-0378">Hydrolase</keyword>
<dbReference type="SUPFAM" id="SSF52799">
    <property type="entry name" value="(Phosphotyrosine protein) phosphatases II"/>
    <property type="match status" value="1"/>
</dbReference>
<dbReference type="Proteomes" id="UP000438429">
    <property type="component" value="Unassembled WGS sequence"/>
</dbReference>
<reference evidence="5 6" key="1">
    <citation type="submission" date="2019-06" db="EMBL/GenBank/DDBJ databases">
        <title>Draft genomes of female and male turbot (Scophthalmus maximus).</title>
        <authorList>
            <person name="Xu H."/>
            <person name="Xu X.-W."/>
            <person name="Shao C."/>
            <person name="Chen S."/>
        </authorList>
    </citation>
    <scope>NUCLEOTIDE SEQUENCE [LARGE SCALE GENOMIC DNA]</scope>
    <source>
        <strain evidence="5">Ysfricsl-2016a</strain>
        <tissue evidence="5">Blood</tissue>
    </source>
</reference>
<dbReference type="PANTHER" id="PTHR45848">
    <property type="entry name" value="DUAL SPECIFICITY PROTEIN PHOSPHATASE 12 FAMILY MEMBER"/>
    <property type="match status" value="1"/>
</dbReference>
<proteinExistence type="inferred from homology"/>
<dbReference type="AlphaFoldDB" id="A0A6A4TW98"/>
<comment type="similarity">
    <text evidence="1">Belongs to the protein-tyrosine phosphatase family. Non-receptor class dual specificity subfamily.</text>
</comment>
<dbReference type="EMBL" id="VEVO01000001">
    <property type="protein sequence ID" value="KAF0047424.1"/>
    <property type="molecule type" value="Genomic_DNA"/>
</dbReference>
<comment type="caution">
    <text evidence="5">The sequence shown here is derived from an EMBL/GenBank/DDBJ whole genome shotgun (WGS) entry which is preliminary data.</text>
</comment>
<dbReference type="GO" id="GO:0008138">
    <property type="term" value="F:protein tyrosine/serine/threonine phosphatase activity"/>
    <property type="evidence" value="ECO:0007669"/>
    <property type="project" value="TreeGrafter"/>
</dbReference>
<evidence type="ECO:0000313" key="6">
    <source>
        <dbReference type="Proteomes" id="UP000438429"/>
    </source>
</evidence>